<evidence type="ECO:0000256" key="5">
    <source>
        <dbReference type="RuleBase" id="RU003910"/>
    </source>
</evidence>
<dbReference type="GO" id="GO:0006412">
    <property type="term" value="P:translation"/>
    <property type="evidence" value="ECO:0007669"/>
    <property type="project" value="UniProtKB-UniRule"/>
</dbReference>
<dbReference type="HAMAP" id="MF_00270">
    <property type="entry name" value="Ribosomal_bS18"/>
    <property type="match status" value="1"/>
</dbReference>
<reference evidence="6 7" key="1">
    <citation type="journal article" date="2016" name="Environ. Microbiol.">
        <title>Genomic resolution of a cold subsurface aquifer community provides metabolic insights for novel microbes adapted to high CO concentrations.</title>
        <authorList>
            <person name="Probst A.J."/>
            <person name="Castelle C.J."/>
            <person name="Singh A."/>
            <person name="Brown C.T."/>
            <person name="Anantharaman K."/>
            <person name="Sharon I."/>
            <person name="Hug L.A."/>
            <person name="Burstein D."/>
            <person name="Emerson J.B."/>
            <person name="Thomas B.C."/>
            <person name="Banfield J.F."/>
        </authorList>
    </citation>
    <scope>NUCLEOTIDE SEQUENCE [LARGE SCALE GENOMIC DNA]</scope>
    <source>
        <strain evidence="6">CG2_30_44_31</strain>
    </source>
</reference>
<evidence type="ECO:0000313" key="6">
    <source>
        <dbReference type="EMBL" id="OIP03604.1"/>
    </source>
</evidence>
<protein>
    <recommendedName>
        <fullName evidence="4">Small ribosomal subunit protein bS18</fullName>
    </recommendedName>
</protein>
<dbReference type="AlphaFoldDB" id="A0A1J5AYL0"/>
<dbReference type="PANTHER" id="PTHR13479:SF40">
    <property type="entry name" value="SMALL RIBOSOMAL SUBUNIT PROTEIN BS18M"/>
    <property type="match status" value="1"/>
</dbReference>
<keyword evidence="4" id="KW-0694">RNA-binding</keyword>
<evidence type="ECO:0000313" key="7">
    <source>
        <dbReference type="Proteomes" id="UP000183605"/>
    </source>
</evidence>
<dbReference type="PANTHER" id="PTHR13479">
    <property type="entry name" value="30S RIBOSOMAL PROTEIN S18"/>
    <property type="match status" value="1"/>
</dbReference>
<evidence type="ECO:0000256" key="2">
    <source>
        <dbReference type="ARBA" id="ARBA00022980"/>
    </source>
</evidence>
<dbReference type="SUPFAM" id="SSF46911">
    <property type="entry name" value="Ribosomal protein S18"/>
    <property type="match status" value="1"/>
</dbReference>
<evidence type="ECO:0000256" key="3">
    <source>
        <dbReference type="ARBA" id="ARBA00023274"/>
    </source>
</evidence>
<evidence type="ECO:0000256" key="1">
    <source>
        <dbReference type="ARBA" id="ARBA00005589"/>
    </source>
</evidence>
<keyword evidence="3 4" id="KW-0687">Ribonucleoprotein</keyword>
<dbReference type="PRINTS" id="PR00974">
    <property type="entry name" value="RIBOSOMALS18"/>
</dbReference>
<dbReference type="Pfam" id="PF01084">
    <property type="entry name" value="Ribosomal_S18"/>
    <property type="match status" value="1"/>
</dbReference>
<name>A0A1J5AYL0_9BACT</name>
<dbReference type="GO" id="GO:0022627">
    <property type="term" value="C:cytosolic small ribosomal subunit"/>
    <property type="evidence" value="ECO:0007669"/>
    <property type="project" value="TreeGrafter"/>
</dbReference>
<organism evidence="6 7">
    <name type="scientific">Candidatus Beckwithbacteria bacterium CG2_30_44_31</name>
    <dbReference type="NCBI Taxonomy" id="1805035"/>
    <lineage>
        <taxon>Bacteria</taxon>
        <taxon>Candidatus Beckwithiibacteriota</taxon>
    </lineage>
</organism>
<comment type="similarity">
    <text evidence="1 4 5">Belongs to the bacterial ribosomal protein bS18 family.</text>
</comment>
<dbReference type="GO" id="GO:0003735">
    <property type="term" value="F:structural constituent of ribosome"/>
    <property type="evidence" value="ECO:0007669"/>
    <property type="project" value="InterPro"/>
</dbReference>
<dbReference type="Proteomes" id="UP000183605">
    <property type="component" value="Unassembled WGS sequence"/>
</dbReference>
<dbReference type="GO" id="GO:0070181">
    <property type="term" value="F:small ribosomal subunit rRNA binding"/>
    <property type="evidence" value="ECO:0007669"/>
    <property type="project" value="TreeGrafter"/>
</dbReference>
<dbReference type="InterPro" id="IPR036870">
    <property type="entry name" value="Ribosomal_bS18_sf"/>
</dbReference>
<keyword evidence="4" id="KW-0699">rRNA-binding</keyword>
<comment type="caution">
    <text evidence="6">The sequence shown here is derived from an EMBL/GenBank/DDBJ whole genome shotgun (WGS) entry which is preliminary data.</text>
</comment>
<comment type="subunit">
    <text evidence="4">Part of the 30S ribosomal subunit. Forms a tight heterodimer with protein bS6.</text>
</comment>
<dbReference type="InterPro" id="IPR001648">
    <property type="entry name" value="Ribosomal_bS18"/>
</dbReference>
<sequence length="68" mass="8104">MFRPKQKCYYCENKKLPDYKDFETLKKFMSDRGKIQAADRTGVCAKHQRRLTRAIKRARHLALLPFVS</sequence>
<gene>
    <name evidence="4" type="primary">rpsR</name>
    <name evidence="6" type="ORF">AUK18_01620</name>
</gene>
<keyword evidence="2 4" id="KW-0689">Ribosomal protein</keyword>
<evidence type="ECO:0000256" key="4">
    <source>
        <dbReference type="HAMAP-Rule" id="MF_00270"/>
    </source>
</evidence>
<dbReference type="EMBL" id="MNXQ01000031">
    <property type="protein sequence ID" value="OIP03604.1"/>
    <property type="molecule type" value="Genomic_DNA"/>
</dbReference>
<dbReference type="Gene3D" id="4.10.640.10">
    <property type="entry name" value="Ribosomal protein S18"/>
    <property type="match status" value="1"/>
</dbReference>
<proteinExistence type="inferred from homology"/>
<accession>A0A1J5AYL0</accession>
<comment type="function">
    <text evidence="4">Binds as a heterodimer with protein bS6 to the central domain of the 16S rRNA, where it helps stabilize the platform of the 30S subunit.</text>
</comment>
<dbReference type="NCBIfam" id="TIGR00165">
    <property type="entry name" value="S18"/>
    <property type="match status" value="1"/>
</dbReference>